<dbReference type="Proteomes" id="UP001152531">
    <property type="component" value="Unassembled WGS sequence"/>
</dbReference>
<sequence length="470" mass="50514">MNLSIFISLTVFSSIVSCSFSAGAGCTPVIIAKGLRVDYYDNVKFNAVPFGSSSVSDVVNYLGVIAGMKVSATKYGITNINFNVQNIPTDGDNYRNLYGRRTNYRKFGLRLSGYFYAPQNGKYTFAIDNIDDSAVVKIGSTAGGCCGTPSTTAKNYQLLNYGTINQDQSKQRKSDSTTLKKGKYYPIEIIYYNQAPNGAVLELDVTYPDGKKKSPGFFYQLSNKPRQCITTTIRSVSYWTNSYTSTHTYTPTKGGNATIVVDKPPLETTISWSESFTSTYTTTPVSGGPPLIVVETPVFPTLNPHWQNTTQTTTSMTTTMTTVPCDDCEQGFTTSVFNPSQVILPPGFFTVTSTMITNVPCKECEDGESISTIITTAIVSAETDSGLDSGSGSDVDSIPDSNVVSSGDTSPNLDSNANTDSGSNSPGYSNSGEFTTKFGIPLTASAFEGGASMKAISSTFLLIFSFLFMV</sequence>
<comment type="caution">
    <text evidence="1">The sequence shown here is derived from an EMBL/GenBank/DDBJ whole genome shotgun (WGS) entry which is preliminary data.</text>
</comment>
<organism evidence="1 2">
    <name type="scientific">[Candida] jaroonii</name>
    <dbReference type="NCBI Taxonomy" id="467808"/>
    <lineage>
        <taxon>Eukaryota</taxon>
        <taxon>Fungi</taxon>
        <taxon>Dikarya</taxon>
        <taxon>Ascomycota</taxon>
        <taxon>Saccharomycotina</taxon>
        <taxon>Pichiomycetes</taxon>
        <taxon>Debaryomycetaceae</taxon>
        <taxon>Yamadazyma</taxon>
    </lineage>
</organism>
<dbReference type="EMBL" id="CALSDN010000026">
    <property type="protein sequence ID" value="CAH6723996.1"/>
    <property type="molecule type" value="Genomic_DNA"/>
</dbReference>
<accession>A0ACA9YFY6</accession>
<reference evidence="1" key="1">
    <citation type="submission" date="2022-06" db="EMBL/GenBank/DDBJ databases">
        <authorList>
            <person name="Legras J.-L."/>
            <person name="Devillers H."/>
            <person name="Grondin C."/>
        </authorList>
    </citation>
    <scope>NUCLEOTIDE SEQUENCE</scope>
    <source>
        <strain evidence="1">CLIB 1444</strain>
    </source>
</reference>
<proteinExistence type="predicted"/>
<name>A0ACA9YFY6_9ASCO</name>
<evidence type="ECO:0000313" key="2">
    <source>
        <dbReference type="Proteomes" id="UP001152531"/>
    </source>
</evidence>
<protein>
    <submittedName>
        <fullName evidence="1">Uncharacterized protein</fullName>
    </submittedName>
</protein>
<keyword evidence="2" id="KW-1185">Reference proteome</keyword>
<evidence type="ECO:0000313" key="1">
    <source>
        <dbReference type="EMBL" id="CAH6723996.1"/>
    </source>
</evidence>
<gene>
    <name evidence="1" type="ORF">CLIB1444_26S00166</name>
</gene>